<proteinExistence type="inferred from homology"/>
<evidence type="ECO:0000313" key="6">
    <source>
        <dbReference type="Proteomes" id="UP000283841"/>
    </source>
</evidence>
<dbReference type="InterPro" id="IPR007274">
    <property type="entry name" value="Cop_transporter"/>
</dbReference>
<dbReference type="EMBL" id="RCNU01000001">
    <property type="protein sequence ID" value="RWQ99140.1"/>
    <property type="molecule type" value="Genomic_DNA"/>
</dbReference>
<evidence type="ECO:0000256" key="1">
    <source>
        <dbReference type="ARBA" id="ARBA00022692"/>
    </source>
</evidence>
<comment type="caution">
    <text evidence="5">The sequence shown here is derived from an EMBL/GenBank/DDBJ whole genome shotgun (WGS) entry which is preliminary data.</text>
</comment>
<dbReference type="STRING" id="264951.A0A443I4X7"/>
<dbReference type="GO" id="GO:0005375">
    <property type="term" value="F:copper ion transmembrane transporter activity"/>
    <property type="evidence" value="ECO:0007669"/>
    <property type="project" value="UniProtKB-UniRule"/>
</dbReference>
<dbReference type="RefSeq" id="XP_028488785.1">
    <property type="nucleotide sequence ID" value="XM_028632414.1"/>
</dbReference>
<sequence length="201" mass="21873">MDHSMHHAGMDMDHGHMGHGDMDMGGKCNMNMLFTWSTKDLCIIFPQWHITGAFSLLVSLVAIVLLTAGYEGLREATRRYEASHAQRLKAFSAPINPADDEIADESGTIPPPVPVAGANLNGRRNETRSLLVGWDSKRAAEQRGKLTMAALYAVQVFYSFFIMLLFMTYNGFVMLAVAVGAFVGYLTFGGAAPAAKSVACH</sequence>
<dbReference type="AlphaFoldDB" id="A0A443I4X7"/>
<keyword evidence="4" id="KW-0406">Ion transport</keyword>
<evidence type="ECO:0000256" key="2">
    <source>
        <dbReference type="ARBA" id="ARBA00022989"/>
    </source>
</evidence>
<evidence type="ECO:0000313" key="5">
    <source>
        <dbReference type="EMBL" id="RWQ99140.1"/>
    </source>
</evidence>
<comment type="subcellular location">
    <subcellularLocation>
        <location evidence="4">Membrane</location>
        <topology evidence="4">Multi-pass membrane protein</topology>
    </subcellularLocation>
</comment>
<keyword evidence="4" id="KW-0187">Copper transport</keyword>
<dbReference type="GO" id="GO:0016020">
    <property type="term" value="C:membrane"/>
    <property type="evidence" value="ECO:0007669"/>
    <property type="project" value="UniProtKB-SubCell"/>
</dbReference>
<gene>
    <name evidence="5" type="ORF">C8Q69DRAFT_502678</name>
</gene>
<keyword evidence="4" id="KW-0813">Transport</keyword>
<feature type="transmembrane region" description="Helical" evidence="4">
    <location>
        <begin position="146"/>
        <end position="166"/>
    </location>
</feature>
<keyword evidence="4" id="KW-0186">Copper</keyword>
<feature type="transmembrane region" description="Helical" evidence="4">
    <location>
        <begin position="172"/>
        <end position="195"/>
    </location>
</feature>
<keyword evidence="3 4" id="KW-0472">Membrane</keyword>
<name>A0A443I4X7_BYSSP</name>
<organism evidence="5 6">
    <name type="scientific">Byssochlamys spectabilis</name>
    <name type="common">Paecilomyces variotii</name>
    <dbReference type="NCBI Taxonomy" id="264951"/>
    <lineage>
        <taxon>Eukaryota</taxon>
        <taxon>Fungi</taxon>
        <taxon>Dikarya</taxon>
        <taxon>Ascomycota</taxon>
        <taxon>Pezizomycotina</taxon>
        <taxon>Eurotiomycetes</taxon>
        <taxon>Eurotiomycetidae</taxon>
        <taxon>Eurotiales</taxon>
        <taxon>Thermoascaceae</taxon>
        <taxon>Paecilomyces</taxon>
    </lineage>
</organism>
<comment type="similarity">
    <text evidence="4">Belongs to the copper transporter (Ctr) (TC 1.A.56) family. SLC31A subfamily.</text>
</comment>
<feature type="transmembrane region" description="Helical" evidence="4">
    <location>
        <begin position="48"/>
        <end position="70"/>
    </location>
</feature>
<dbReference type="PANTHER" id="PTHR12483:SF115">
    <property type="entry name" value="COPPER TRANSPORT PROTEIN"/>
    <property type="match status" value="1"/>
</dbReference>
<accession>A0A443I4X7</accession>
<dbReference type="Pfam" id="PF04145">
    <property type="entry name" value="Ctr"/>
    <property type="match status" value="1"/>
</dbReference>
<dbReference type="PANTHER" id="PTHR12483">
    <property type="entry name" value="SOLUTE CARRIER FAMILY 31 COPPER TRANSPORTERS"/>
    <property type="match status" value="1"/>
</dbReference>
<protein>
    <recommendedName>
        <fullName evidence="4">Copper transport protein</fullName>
    </recommendedName>
</protein>
<evidence type="ECO:0000256" key="3">
    <source>
        <dbReference type="ARBA" id="ARBA00023136"/>
    </source>
</evidence>
<dbReference type="Proteomes" id="UP000283841">
    <property type="component" value="Unassembled WGS sequence"/>
</dbReference>
<evidence type="ECO:0000256" key="4">
    <source>
        <dbReference type="RuleBase" id="RU367022"/>
    </source>
</evidence>
<dbReference type="VEuPathDB" id="FungiDB:C8Q69DRAFT_502678"/>
<keyword evidence="1 4" id="KW-0812">Transmembrane</keyword>
<dbReference type="GeneID" id="39601691"/>
<reference evidence="5 6" key="1">
    <citation type="journal article" date="2018" name="Front. Microbiol.">
        <title>Genomic and genetic insights into a cosmopolitan fungus, Paecilomyces variotii (Eurotiales).</title>
        <authorList>
            <person name="Urquhart A.S."/>
            <person name="Mondo S.J."/>
            <person name="Makela M.R."/>
            <person name="Hane J.K."/>
            <person name="Wiebenga A."/>
            <person name="He G."/>
            <person name="Mihaltcheva S."/>
            <person name="Pangilinan J."/>
            <person name="Lipzen A."/>
            <person name="Barry K."/>
            <person name="de Vries R.P."/>
            <person name="Grigoriev I.V."/>
            <person name="Idnurm A."/>
        </authorList>
    </citation>
    <scope>NUCLEOTIDE SEQUENCE [LARGE SCALE GENOMIC DNA]</scope>
    <source>
        <strain evidence="5 6">CBS 101075</strain>
    </source>
</reference>
<keyword evidence="6" id="KW-1185">Reference proteome</keyword>
<keyword evidence="2 4" id="KW-1133">Transmembrane helix</keyword>